<feature type="domain" description="FAD-binding" evidence="7">
    <location>
        <begin position="9"/>
        <end position="337"/>
    </location>
</feature>
<dbReference type="InterPro" id="IPR036188">
    <property type="entry name" value="FAD/NAD-bd_sf"/>
</dbReference>
<sequence>MAHSTATSSILIVGGGLAGLFCALECVRNGFNTRLLESRTSVQTAGDFITIGPTAIHALRRWPSISQALDIVAYNPEIYYHKQNGELVAGPMPAHPNFGRIISRPALHRILMKALEAEHVEINCGAKVVRYSETDDEGKVELSNGETIEAHMIVAADGIHSKSWTLVSGEEPAIYPSGLAIFRAAFPIEHAMSDPYLCERWIPTQNEDKMGFFLAPGSFGIVLFGQNTASWVWQHSENPDTSCESWAATLSPKDALKQLDEEGQWGADLRATIAVTPQNHIVDWRLMRRDMKREWVSPKGRLTQIGDAAHPFLPTTVNGGTQALEDAVSLACCLRLAVEKHGIGALPGGAKVHNALRIDRVAAIQLTGMERTKKHHDVDFEKVKKNPELVRNEPAQWQIEHDPQKYAEEQFDDCFVCVKGGKLFRNTNKPAEYTFKA</sequence>
<evidence type="ECO:0000256" key="3">
    <source>
        <dbReference type="ARBA" id="ARBA00022630"/>
    </source>
</evidence>
<dbReference type="Gene3D" id="3.50.50.60">
    <property type="entry name" value="FAD/NAD(P)-binding domain"/>
    <property type="match status" value="1"/>
</dbReference>
<dbReference type="Proteomes" id="UP000799441">
    <property type="component" value="Unassembled WGS sequence"/>
</dbReference>
<evidence type="ECO:0000256" key="4">
    <source>
        <dbReference type="ARBA" id="ARBA00022827"/>
    </source>
</evidence>
<proteinExistence type="inferred from homology"/>
<evidence type="ECO:0000259" key="7">
    <source>
        <dbReference type="Pfam" id="PF01494"/>
    </source>
</evidence>
<evidence type="ECO:0000256" key="1">
    <source>
        <dbReference type="ARBA" id="ARBA00001974"/>
    </source>
</evidence>
<evidence type="ECO:0000313" key="9">
    <source>
        <dbReference type="Proteomes" id="UP000799441"/>
    </source>
</evidence>
<dbReference type="PANTHER" id="PTHR13789">
    <property type="entry name" value="MONOOXYGENASE"/>
    <property type="match status" value="1"/>
</dbReference>
<dbReference type="PRINTS" id="PR00420">
    <property type="entry name" value="RNGMNOXGNASE"/>
</dbReference>
<evidence type="ECO:0000313" key="8">
    <source>
        <dbReference type="EMBL" id="KAF2724197.1"/>
    </source>
</evidence>
<comment type="similarity">
    <text evidence="2">Belongs to the paxM FAD-dependent monooxygenase family.</text>
</comment>
<reference evidence="8" key="1">
    <citation type="journal article" date="2020" name="Stud. Mycol.">
        <title>101 Dothideomycetes genomes: a test case for predicting lifestyles and emergence of pathogens.</title>
        <authorList>
            <person name="Haridas S."/>
            <person name="Albert R."/>
            <person name="Binder M."/>
            <person name="Bloem J."/>
            <person name="Labutti K."/>
            <person name="Salamov A."/>
            <person name="Andreopoulos B."/>
            <person name="Baker S."/>
            <person name="Barry K."/>
            <person name="Bills G."/>
            <person name="Bluhm B."/>
            <person name="Cannon C."/>
            <person name="Castanera R."/>
            <person name="Culley D."/>
            <person name="Daum C."/>
            <person name="Ezra D."/>
            <person name="Gonzalez J."/>
            <person name="Henrissat B."/>
            <person name="Kuo A."/>
            <person name="Liang C."/>
            <person name="Lipzen A."/>
            <person name="Lutzoni F."/>
            <person name="Magnuson J."/>
            <person name="Mondo S."/>
            <person name="Nolan M."/>
            <person name="Ohm R."/>
            <person name="Pangilinan J."/>
            <person name="Park H.-J."/>
            <person name="Ramirez L."/>
            <person name="Alfaro M."/>
            <person name="Sun H."/>
            <person name="Tritt A."/>
            <person name="Yoshinaga Y."/>
            <person name="Zwiers L.-H."/>
            <person name="Turgeon B."/>
            <person name="Goodwin S."/>
            <person name="Spatafora J."/>
            <person name="Crous P."/>
            <person name="Grigoriev I."/>
        </authorList>
    </citation>
    <scope>NUCLEOTIDE SEQUENCE</scope>
    <source>
        <strain evidence="8">CBS 116435</strain>
    </source>
</reference>
<dbReference type="EMBL" id="MU003772">
    <property type="protein sequence ID" value="KAF2724197.1"/>
    <property type="molecule type" value="Genomic_DNA"/>
</dbReference>
<evidence type="ECO:0000256" key="5">
    <source>
        <dbReference type="ARBA" id="ARBA00023002"/>
    </source>
</evidence>
<accession>A0A9P4UQ66</accession>
<evidence type="ECO:0000256" key="2">
    <source>
        <dbReference type="ARBA" id="ARBA00007992"/>
    </source>
</evidence>
<keyword evidence="4" id="KW-0274">FAD</keyword>
<name>A0A9P4UQ66_9PEZI</name>
<dbReference type="SUPFAM" id="SSF51905">
    <property type="entry name" value="FAD/NAD(P)-binding domain"/>
    <property type="match status" value="1"/>
</dbReference>
<dbReference type="PANTHER" id="PTHR13789:SF315">
    <property type="entry name" value="FAD-DEPENDENT MONOOXYGENASE MDPD"/>
    <property type="match status" value="1"/>
</dbReference>
<comment type="cofactor">
    <cofactor evidence="1">
        <name>FAD</name>
        <dbReference type="ChEBI" id="CHEBI:57692"/>
    </cofactor>
</comment>
<keyword evidence="5" id="KW-0560">Oxidoreductase</keyword>
<dbReference type="InterPro" id="IPR050493">
    <property type="entry name" value="FAD-dep_Monooxygenase_BioMet"/>
</dbReference>
<dbReference type="GO" id="GO:0004497">
    <property type="term" value="F:monooxygenase activity"/>
    <property type="evidence" value="ECO:0007669"/>
    <property type="project" value="UniProtKB-KW"/>
</dbReference>
<comment type="caution">
    <text evidence="8">The sequence shown here is derived from an EMBL/GenBank/DDBJ whole genome shotgun (WGS) entry which is preliminary data.</text>
</comment>
<dbReference type="GO" id="GO:0071949">
    <property type="term" value="F:FAD binding"/>
    <property type="evidence" value="ECO:0007669"/>
    <property type="project" value="InterPro"/>
</dbReference>
<gene>
    <name evidence="8" type="ORF">K431DRAFT_300937</name>
</gene>
<dbReference type="Pfam" id="PF01494">
    <property type="entry name" value="FAD_binding_3"/>
    <property type="match status" value="1"/>
</dbReference>
<protein>
    <submittedName>
        <fullName evidence="8">FAD/NAD(P)-binding domain-containing protein</fullName>
    </submittedName>
</protein>
<keyword evidence="9" id="KW-1185">Reference proteome</keyword>
<dbReference type="OrthoDB" id="16820at2759"/>
<dbReference type="InterPro" id="IPR002938">
    <property type="entry name" value="FAD-bd"/>
</dbReference>
<keyword evidence="3" id="KW-0285">Flavoprotein</keyword>
<organism evidence="8 9">
    <name type="scientific">Polychaeton citri CBS 116435</name>
    <dbReference type="NCBI Taxonomy" id="1314669"/>
    <lineage>
        <taxon>Eukaryota</taxon>
        <taxon>Fungi</taxon>
        <taxon>Dikarya</taxon>
        <taxon>Ascomycota</taxon>
        <taxon>Pezizomycotina</taxon>
        <taxon>Dothideomycetes</taxon>
        <taxon>Dothideomycetidae</taxon>
        <taxon>Capnodiales</taxon>
        <taxon>Capnodiaceae</taxon>
        <taxon>Polychaeton</taxon>
    </lineage>
</organism>
<keyword evidence="6" id="KW-0503">Monooxygenase</keyword>
<dbReference type="AlphaFoldDB" id="A0A9P4UQ66"/>
<evidence type="ECO:0000256" key="6">
    <source>
        <dbReference type="ARBA" id="ARBA00023033"/>
    </source>
</evidence>